<evidence type="ECO:0000313" key="1">
    <source>
        <dbReference type="EMBL" id="JAH07283.1"/>
    </source>
</evidence>
<sequence>MELTEQESLLLYTPELCNLGAGEPQGLLVFCFHLKLSKLLLRSHA</sequence>
<protein>
    <submittedName>
        <fullName evidence="1">Uncharacterized protein</fullName>
    </submittedName>
</protein>
<reference evidence="1" key="1">
    <citation type="submission" date="2014-11" db="EMBL/GenBank/DDBJ databases">
        <authorList>
            <person name="Amaro Gonzalez C."/>
        </authorList>
    </citation>
    <scope>NUCLEOTIDE SEQUENCE</scope>
</reference>
<name>A0A0E9PTW6_ANGAN</name>
<organism evidence="1">
    <name type="scientific">Anguilla anguilla</name>
    <name type="common">European freshwater eel</name>
    <name type="synonym">Muraena anguilla</name>
    <dbReference type="NCBI Taxonomy" id="7936"/>
    <lineage>
        <taxon>Eukaryota</taxon>
        <taxon>Metazoa</taxon>
        <taxon>Chordata</taxon>
        <taxon>Craniata</taxon>
        <taxon>Vertebrata</taxon>
        <taxon>Euteleostomi</taxon>
        <taxon>Actinopterygii</taxon>
        <taxon>Neopterygii</taxon>
        <taxon>Teleostei</taxon>
        <taxon>Anguilliformes</taxon>
        <taxon>Anguillidae</taxon>
        <taxon>Anguilla</taxon>
    </lineage>
</organism>
<proteinExistence type="predicted"/>
<dbReference type="EMBL" id="GBXM01093813">
    <property type="protein sequence ID" value="JAH14764.1"/>
    <property type="molecule type" value="Transcribed_RNA"/>
</dbReference>
<dbReference type="EMBL" id="GBXM01090774">
    <property type="protein sequence ID" value="JAH17803.1"/>
    <property type="molecule type" value="Transcribed_RNA"/>
</dbReference>
<dbReference type="EMBL" id="GBXM01101294">
    <property type="protein sequence ID" value="JAH07283.1"/>
    <property type="molecule type" value="Transcribed_RNA"/>
</dbReference>
<dbReference type="AlphaFoldDB" id="A0A0E9PTW6"/>
<accession>A0A0E9PTW6</accession>
<dbReference type="EMBL" id="GBXM01103106">
    <property type="protein sequence ID" value="JAH05471.1"/>
    <property type="molecule type" value="Transcribed_RNA"/>
</dbReference>
<reference evidence="1" key="2">
    <citation type="journal article" date="2015" name="Fish Shellfish Immunol.">
        <title>Early steps in the European eel (Anguilla anguilla)-Vibrio vulnificus interaction in the gills: Role of the RtxA13 toxin.</title>
        <authorList>
            <person name="Callol A."/>
            <person name="Pajuelo D."/>
            <person name="Ebbesson L."/>
            <person name="Teles M."/>
            <person name="MacKenzie S."/>
            <person name="Amaro C."/>
        </authorList>
    </citation>
    <scope>NUCLEOTIDE SEQUENCE</scope>
</reference>
<dbReference type="EMBL" id="GBXM01096051">
    <property type="protein sequence ID" value="JAH12526.1"/>
    <property type="molecule type" value="Transcribed_RNA"/>
</dbReference>